<sequence length="142" mass="16359">MVVISLLADFNFGVYEHRTRKLRIALGQNYKDITDPNNWQDYIDGRIYNGSYDLTVGQLSRFAEDFAKIDYGVDDIIDNVRFIRSRMRPHAKRLKISPISEWSNLWVIESLPGGLREVGLPKTIQVDQAAEFVSCASIFKRC</sequence>
<dbReference type="EMBL" id="LUUB01000114">
    <property type="protein sequence ID" value="OAE99958.1"/>
    <property type="molecule type" value="Genomic_DNA"/>
</dbReference>
<evidence type="ECO:0000313" key="1">
    <source>
        <dbReference type="EMBL" id="OAE99958.1"/>
    </source>
</evidence>
<organism evidence="1 2">
    <name type="scientific">Bradyrhizobium centrolobii</name>
    <dbReference type="NCBI Taxonomy" id="1505087"/>
    <lineage>
        <taxon>Bacteria</taxon>
        <taxon>Pseudomonadati</taxon>
        <taxon>Pseudomonadota</taxon>
        <taxon>Alphaproteobacteria</taxon>
        <taxon>Hyphomicrobiales</taxon>
        <taxon>Nitrobacteraceae</taxon>
        <taxon>Bradyrhizobium</taxon>
    </lineage>
</organism>
<protein>
    <submittedName>
        <fullName evidence="1">Uncharacterized protein</fullName>
    </submittedName>
</protein>
<keyword evidence="2" id="KW-1185">Reference proteome</keyword>
<name>A0A176YAL7_9BRAD</name>
<reference evidence="1 2" key="1">
    <citation type="submission" date="2016-03" db="EMBL/GenBank/DDBJ databases">
        <title>Draft Genome Sequence of the Strain BR 10245 (Bradyrhizobium sp.) isolated from nodules of Centrolobium paraense.</title>
        <authorList>
            <person name="Simoes-Araujo J.L.Sr."/>
            <person name="Barauna A.C."/>
            <person name="Silva K."/>
            <person name="Zilli J.E."/>
        </authorList>
    </citation>
    <scope>NUCLEOTIDE SEQUENCE [LARGE SCALE GENOMIC DNA]</scope>
    <source>
        <strain evidence="1 2">BR 10245</strain>
    </source>
</reference>
<dbReference type="AlphaFoldDB" id="A0A176YAL7"/>
<evidence type="ECO:0000313" key="2">
    <source>
        <dbReference type="Proteomes" id="UP000076959"/>
    </source>
</evidence>
<accession>A0A176YAL7</accession>
<dbReference type="RefSeq" id="WP_063708219.1">
    <property type="nucleotide sequence ID" value="NZ_LUUB01000114.1"/>
</dbReference>
<gene>
    <name evidence="1" type="ORF">AYJ54_32280</name>
</gene>
<proteinExistence type="predicted"/>
<comment type="caution">
    <text evidence="1">The sequence shown here is derived from an EMBL/GenBank/DDBJ whole genome shotgun (WGS) entry which is preliminary data.</text>
</comment>
<dbReference type="Proteomes" id="UP000076959">
    <property type="component" value="Unassembled WGS sequence"/>
</dbReference>